<evidence type="ECO:0000256" key="10">
    <source>
        <dbReference type="ARBA" id="ARBA00044969"/>
    </source>
</evidence>
<dbReference type="KEGG" id="abas:ACPOL_3461"/>
<evidence type="ECO:0000256" key="3">
    <source>
        <dbReference type="ARBA" id="ARBA00022705"/>
    </source>
</evidence>
<keyword evidence="2" id="KW-0639">Primosome</keyword>
<dbReference type="GO" id="GO:0016787">
    <property type="term" value="F:hydrolase activity"/>
    <property type="evidence" value="ECO:0007669"/>
    <property type="project" value="UniProtKB-KW"/>
</dbReference>
<protein>
    <recommendedName>
        <fullName evidence="10">DNA 5'-3' helicase</fullName>
        <ecNumber evidence="10">5.6.2.3</ecNumber>
    </recommendedName>
</protein>
<evidence type="ECO:0000256" key="9">
    <source>
        <dbReference type="ARBA" id="ARBA00023235"/>
    </source>
</evidence>
<evidence type="ECO:0000256" key="5">
    <source>
        <dbReference type="ARBA" id="ARBA00022801"/>
    </source>
</evidence>
<evidence type="ECO:0000256" key="6">
    <source>
        <dbReference type="ARBA" id="ARBA00022806"/>
    </source>
</evidence>
<keyword evidence="3" id="KW-0235">DNA replication</keyword>
<keyword evidence="5" id="KW-0378">Hydrolase</keyword>
<keyword evidence="8" id="KW-0238">DNA-binding</keyword>
<dbReference type="SUPFAM" id="SSF52540">
    <property type="entry name" value="P-loop containing nucleoside triphosphate hydrolases"/>
    <property type="match status" value="1"/>
</dbReference>
<dbReference type="PANTHER" id="PTHR30153">
    <property type="entry name" value="REPLICATIVE DNA HELICASE DNAB"/>
    <property type="match status" value="1"/>
</dbReference>
<dbReference type="GO" id="GO:0043139">
    <property type="term" value="F:5'-3' DNA helicase activity"/>
    <property type="evidence" value="ECO:0007669"/>
    <property type="project" value="UniProtKB-EC"/>
</dbReference>
<dbReference type="GO" id="GO:0003677">
    <property type="term" value="F:DNA binding"/>
    <property type="evidence" value="ECO:0007669"/>
    <property type="project" value="UniProtKB-KW"/>
</dbReference>
<dbReference type="InterPro" id="IPR007693">
    <property type="entry name" value="DNA_helicase_DnaB-like_N"/>
</dbReference>
<evidence type="ECO:0000313" key="14">
    <source>
        <dbReference type="Proteomes" id="UP000253606"/>
    </source>
</evidence>
<keyword evidence="6 13" id="KW-0347">Helicase</keyword>
<comment type="catalytic activity">
    <reaction evidence="11">
        <text>ATP + H2O = ADP + phosphate + H(+)</text>
        <dbReference type="Rhea" id="RHEA:13065"/>
        <dbReference type="ChEBI" id="CHEBI:15377"/>
        <dbReference type="ChEBI" id="CHEBI:15378"/>
        <dbReference type="ChEBI" id="CHEBI:30616"/>
        <dbReference type="ChEBI" id="CHEBI:43474"/>
        <dbReference type="ChEBI" id="CHEBI:456216"/>
        <dbReference type="EC" id="5.6.2.3"/>
    </reaction>
</comment>
<evidence type="ECO:0000256" key="1">
    <source>
        <dbReference type="ARBA" id="ARBA00008428"/>
    </source>
</evidence>
<dbReference type="GO" id="GO:0005829">
    <property type="term" value="C:cytosol"/>
    <property type="evidence" value="ECO:0007669"/>
    <property type="project" value="TreeGrafter"/>
</dbReference>
<accession>A0A2Z5G2I7</accession>
<evidence type="ECO:0000256" key="8">
    <source>
        <dbReference type="ARBA" id="ARBA00023125"/>
    </source>
</evidence>
<dbReference type="PANTHER" id="PTHR30153:SF2">
    <property type="entry name" value="REPLICATIVE DNA HELICASE"/>
    <property type="match status" value="1"/>
</dbReference>
<dbReference type="Pfam" id="PF00772">
    <property type="entry name" value="DnaB"/>
    <property type="match status" value="1"/>
</dbReference>
<feature type="domain" description="SF4 helicase" evidence="12">
    <location>
        <begin position="171"/>
        <end position="430"/>
    </location>
</feature>
<evidence type="ECO:0000256" key="4">
    <source>
        <dbReference type="ARBA" id="ARBA00022741"/>
    </source>
</evidence>
<dbReference type="InterPro" id="IPR016136">
    <property type="entry name" value="DNA_helicase_N/primase_C"/>
</dbReference>
<dbReference type="PROSITE" id="PS51199">
    <property type="entry name" value="SF4_HELICASE"/>
    <property type="match status" value="1"/>
</dbReference>
<dbReference type="OrthoDB" id="9773982at2"/>
<dbReference type="GO" id="GO:0005524">
    <property type="term" value="F:ATP binding"/>
    <property type="evidence" value="ECO:0007669"/>
    <property type="project" value="UniProtKB-KW"/>
</dbReference>
<dbReference type="Gene3D" id="1.10.860.10">
    <property type="entry name" value="DNAb Helicase, Chain A"/>
    <property type="match status" value="1"/>
</dbReference>
<keyword evidence="7" id="KW-0067">ATP-binding</keyword>
<dbReference type="AlphaFoldDB" id="A0A2Z5G2I7"/>
<evidence type="ECO:0000313" key="13">
    <source>
        <dbReference type="EMBL" id="AXC12746.1"/>
    </source>
</evidence>
<dbReference type="InterPro" id="IPR027417">
    <property type="entry name" value="P-loop_NTPase"/>
</dbReference>
<dbReference type="GO" id="GO:1990077">
    <property type="term" value="C:primosome complex"/>
    <property type="evidence" value="ECO:0007669"/>
    <property type="project" value="UniProtKB-KW"/>
</dbReference>
<proteinExistence type="inferred from homology"/>
<evidence type="ECO:0000256" key="7">
    <source>
        <dbReference type="ARBA" id="ARBA00022840"/>
    </source>
</evidence>
<dbReference type="EC" id="5.6.2.3" evidence="10"/>
<sequence length="430" mass="47608">MPEPLHLEYEERAILGHALNFEVKQPEFFEGATDDLFFTDGNRRILRAMVRLNGRGASIDLTAVQTELIQSDELSSAGGATYISDLTTGTVRTYDVRQHLETLRAMAAKRALAASLERALARVYGNETADDVIASIEHDVAEVQSGCGVEVLSLKDLIQPELDAIARERQTKKAVLGIPTGIASLDEVTTGWRSEFSLVGAYPGRGKTSFIVQAARAAAQAGFPVLILSLEMRKGELLRRLMSLESRLRPRKFREPREMNTSEFNHVVECAGALAELPIYVCDQDSLNPRQITATARLWIRKAGVKIVFVDFIQIVSETGRDARDVMNKVSAALRSLSKSAGIPVVAASQLSRANSRNLNERPTLFHLKETGNLEQDAHNVFLLHRPVDDRQDFTGADEIIIAKQRHGVTGPINVFYNSERLIFEERSTA</sequence>
<organism evidence="13 14">
    <name type="scientific">Acidisarcina polymorpha</name>
    <dbReference type="NCBI Taxonomy" id="2211140"/>
    <lineage>
        <taxon>Bacteria</taxon>
        <taxon>Pseudomonadati</taxon>
        <taxon>Acidobacteriota</taxon>
        <taxon>Terriglobia</taxon>
        <taxon>Terriglobales</taxon>
        <taxon>Acidobacteriaceae</taxon>
        <taxon>Acidisarcina</taxon>
    </lineage>
</organism>
<keyword evidence="4" id="KW-0547">Nucleotide-binding</keyword>
<keyword evidence="14" id="KW-1185">Reference proteome</keyword>
<comment type="similarity">
    <text evidence="1">Belongs to the helicase family. DnaB subfamily.</text>
</comment>
<dbReference type="InterPro" id="IPR036185">
    <property type="entry name" value="DNA_heli_DnaB-like_N_sf"/>
</dbReference>
<dbReference type="InterPro" id="IPR007694">
    <property type="entry name" value="DNA_helicase_DnaB-like_C"/>
</dbReference>
<dbReference type="GO" id="GO:0006269">
    <property type="term" value="P:DNA replication, synthesis of primer"/>
    <property type="evidence" value="ECO:0007669"/>
    <property type="project" value="UniProtKB-KW"/>
</dbReference>
<evidence type="ECO:0000256" key="2">
    <source>
        <dbReference type="ARBA" id="ARBA00022515"/>
    </source>
</evidence>
<dbReference type="EMBL" id="CP030840">
    <property type="protein sequence ID" value="AXC12746.1"/>
    <property type="molecule type" value="Genomic_DNA"/>
</dbReference>
<keyword evidence="9" id="KW-0413">Isomerase</keyword>
<dbReference type="Pfam" id="PF03796">
    <property type="entry name" value="DnaB_C"/>
    <property type="match status" value="1"/>
</dbReference>
<dbReference type="Gene3D" id="3.40.50.300">
    <property type="entry name" value="P-loop containing nucleotide triphosphate hydrolases"/>
    <property type="match status" value="1"/>
</dbReference>
<name>A0A2Z5G2I7_9BACT</name>
<evidence type="ECO:0000259" key="12">
    <source>
        <dbReference type="PROSITE" id="PS51199"/>
    </source>
</evidence>
<dbReference type="RefSeq" id="WP_114207878.1">
    <property type="nucleotide sequence ID" value="NZ_CP030840.1"/>
</dbReference>
<dbReference type="Proteomes" id="UP000253606">
    <property type="component" value="Chromosome"/>
</dbReference>
<reference evidence="13" key="1">
    <citation type="journal article" date="2018" name="Front. Microbiol.">
        <title>Hydrolytic Capabilities as a Key to Environmental Success: Chitinolytic and Cellulolytic Acidobacteria From Acidic Sub-arctic Soils and Boreal Peatlands.</title>
        <authorList>
            <person name="Belova S.E."/>
            <person name="Ravin N.V."/>
            <person name="Pankratov T.A."/>
            <person name="Rakitin A.L."/>
            <person name="Ivanova A.A."/>
            <person name="Beletsky A.V."/>
            <person name="Mardanov A.V."/>
            <person name="Sinninghe Damste J.S."/>
            <person name="Dedysh S.N."/>
        </authorList>
    </citation>
    <scope>NUCLEOTIDE SEQUENCE [LARGE SCALE GENOMIC DNA]</scope>
    <source>
        <strain evidence="13">SBC82</strain>
    </source>
</reference>
<evidence type="ECO:0000256" key="11">
    <source>
        <dbReference type="ARBA" id="ARBA00048954"/>
    </source>
</evidence>
<dbReference type="SUPFAM" id="SSF48024">
    <property type="entry name" value="N-terminal domain of DnaB helicase"/>
    <property type="match status" value="1"/>
</dbReference>
<gene>
    <name evidence="13" type="ORF">ACPOL_3461</name>
</gene>